<evidence type="ECO:0000313" key="5">
    <source>
        <dbReference type="Proteomes" id="UP000054721"/>
    </source>
</evidence>
<dbReference type="GO" id="GO:0005634">
    <property type="term" value="C:nucleus"/>
    <property type="evidence" value="ECO:0007669"/>
    <property type="project" value="UniProtKB-SubCell"/>
</dbReference>
<dbReference type="Gene3D" id="1.10.10.60">
    <property type="entry name" value="Homeodomain-like"/>
    <property type="match status" value="1"/>
</dbReference>
<organism evidence="4 5">
    <name type="scientific">Trichinella nativa</name>
    <dbReference type="NCBI Taxonomy" id="6335"/>
    <lineage>
        <taxon>Eukaryota</taxon>
        <taxon>Metazoa</taxon>
        <taxon>Ecdysozoa</taxon>
        <taxon>Nematoda</taxon>
        <taxon>Enoplea</taxon>
        <taxon>Dorylaimia</taxon>
        <taxon>Trichinellida</taxon>
        <taxon>Trichinellidae</taxon>
        <taxon>Trichinella</taxon>
    </lineage>
</organism>
<sequence length="102" mass="11922">MRSSKKRKVLSLEQKLEVCKRVDSSDSFEKIAENFGVNLSTISDIYSSKRQLIDFVSHIDTSSQKRMKRPQKVHLIQRYTCGSSRKVQYINQIGVPFFKKKH</sequence>
<feature type="domain" description="HTH psq-type" evidence="3">
    <location>
        <begin position="1"/>
        <end position="52"/>
    </location>
</feature>
<evidence type="ECO:0000313" key="4">
    <source>
        <dbReference type="EMBL" id="KRZ53230.1"/>
    </source>
</evidence>
<keyword evidence="2" id="KW-0539">Nucleus</keyword>
<accession>A0A0V1L2G3</accession>
<dbReference type="GO" id="GO:0003677">
    <property type="term" value="F:DNA binding"/>
    <property type="evidence" value="ECO:0007669"/>
    <property type="project" value="UniProtKB-UniRule"/>
</dbReference>
<keyword evidence="5" id="KW-1185">Reference proteome</keyword>
<keyword evidence="2" id="KW-0238">DNA-binding</keyword>
<dbReference type="Pfam" id="PF04218">
    <property type="entry name" value="CENP-B_N"/>
    <property type="match status" value="1"/>
</dbReference>
<name>A0A0V1L2G3_9BILA</name>
<reference evidence="4 5" key="1">
    <citation type="submission" date="2015-05" db="EMBL/GenBank/DDBJ databases">
        <title>Evolution of Trichinella species and genotypes.</title>
        <authorList>
            <person name="Korhonen P.K."/>
            <person name="Edoardo P."/>
            <person name="Giuseppe L.R."/>
            <person name="Gasser R.B."/>
        </authorList>
    </citation>
    <scope>NUCLEOTIDE SEQUENCE [LARGE SCALE GENOMIC DNA]</scope>
    <source>
        <strain evidence="4">ISS10</strain>
    </source>
</reference>
<dbReference type="InterPro" id="IPR007889">
    <property type="entry name" value="HTH_Psq"/>
</dbReference>
<evidence type="ECO:0000256" key="2">
    <source>
        <dbReference type="PROSITE-ProRule" id="PRU00320"/>
    </source>
</evidence>
<dbReference type="SUPFAM" id="SSF46689">
    <property type="entry name" value="Homeodomain-like"/>
    <property type="match status" value="1"/>
</dbReference>
<dbReference type="PROSITE" id="PS50960">
    <property type="entry name" value="HTH_PSQ"/>
    <property type="match status" value="1"/>
</dbReference>
<dbReference type="Proteomes" id="UP000054721">
    <property type="component" value="Unassembled WGS sequence"/>
</dbReference>
<gene>
    <name evidence="4" type="primary">Jrk</name>
    <name evidence="4" type="ORF">T02_1881</name>
</gene>
<comment type="subcellular location">
    <subcellularLocation>
        <location evidence="1 2">Nucleus</location>
    </subcellularLocation>
</comment>
<feature type="DNA-binding region" description="H-T-H motif" evidence="2">
    <location>
        <begin position="28"/>
        <end position="48"/>
    </location>
</feature>
<evidence type="ECO:0000256" key="1">
    <source>
        <dbReference type="ARBA" id="ARBA00004123"/>
    </source>
</evidence>
<dbReference type="OrthoDB" id="125347at2759"/>
<dbReference type="EMBL" id="JYDW01000170">
    <property type="protein sequence ID" value="KRZ53230.1"/>
    <property type="molecule type" value="Genomic_DNA"/>
</dbReference>
<dbReference type="InterPro" id="IPR009057">
    <property type="entry name" value="Homeodomain-like_sf"/>
</dbReference>
<proteinExistence type="predicted"/>
<evidence type="ECO:0000259" key="3">
    <source>
        <dbReference type="PROSITE" id="PS50960"/>
    </source>
</evidence>
<protein>
    <submittedName>
        <fullName evidence="4">Jerky protein</fullName>
    </submittedName>
</protein>
<comment type="caution">
    <text evidence="4">The sequence shown here is derived from an EMBL/GenBank/DDBJ whole genome shotgun (WGS) entry which is preliminary data.</text>
</comment>
<dbReference type="AlphaFoldDB" id="A0A0V1L2G3"/>